<dbReference type="EMBL" id="BAAAXF010000060">
    <property type="protein sequence ID" value="GAA3501540.1"/>
    <property type="molecule type" value="Genomic_DNA"/>
</dbReference>
<reference evidence="2" key="1">
    <citation type="journal article" date="2019" name="Int. J. Syst. Evol. Microbiol.">
        <title>The Global Catalogue of Microorganisms (GCM) 10K type strain sequencing project: providing services to taxonomists for standard genome sequencing and annotation.</title>
        <authorList>
            <consortium name="The Broad Institute Genomics Platform"/>
            <consortium name="The Broad Institute Genome Sequencing Center for Infectious Disease"/>
            <person name="Wu L."/>
            <person name="Ma J."/>
        </authorList>
    </citation>
    <scope>NUCLEOTIDE SEQUENCE [LARGE SCALE GENOMIC DNA]</scope>
    <source>
        <strain evidence="2">JCM 4816</strain>
    </source>
</reference>
<comment type="caution">
    <text evidence="1">The sequence shown here is derived from an EMBL/GenBank/DDBJ whole genome shotgun (WGS) entry which is preliminary data.</text>
</comment>
<dbReference type="Proteomes" id="UP001501455">
    <property type="component" value="Unassembled WGS sequence"/>
</dbReference>
<gene>
    <name evidence="1" type="ORF">GCM10019016_086470</name>
</gene>
<evidence type="ECO:0000313" key="1">
    <source>
        <dbReference type="EMBL" id="GAA3501540.1"/>
    </source>
</evidence>
<organism evidence="1 2">
    <name type="scientific">Streptomyces prasinosporus</name>
    <dbReference type="NCBI Taxonomy" id="68256"/>
    <lineage>
        <taxon>Bacteria</taxon>
        <taxon>Bacillati</taxon>
        <taxon>Actinomycetota</taxon>
        <taxon>Actinomycetes</taxon>
        <taxon>Kitasatosporales</taxon>
        <taxon>Streptomycetaceae</taxon>
        <taxon>Streptomyces</taxon>
        <taxon>Streptomyces albogriseolus group</taxon>
    </lineage>
</organism>
<protein>
    <submittedName>
        <fullName evidence="1">Uncharacterized protein</fullName>
    </submittedName>
</protein>
<name>A0ABP6U373_9ACTN</name>
<proteinExistence type="predicted"/>
<accession>A0ABP6U373</accession>
<keyword evidence="2" id="KW-1185">Reference proteome</keyword>
<sequence>MEAVAGEAGRGAVEDLAAACVEVFLGDTGHGINLKRTFLLDKEHRERDGEDEARTNDPSF</sequence>
<evidence type="ECO:0000313" key="2">
    <source>
        <dbReference type="Proteomes" id="UP001501455"/>
    </source>
</evidence>